<dbReference type="PANTHER" id="PTHR46797">
    <property type="entry name" value="HTH-TYPE TRANSCRIPTIONAL REGULATOR"/>
    <property type="match status" value="1"/>
</dbReference>
<dbReference type="SUPFAM" id="SSF47413">
    <property type="entry name" value="lambda repressor-like DNA-binding domains"/>
    <property type="match status" value="1"/>
</dbReference>
<organism evidence="4 5">
    <name type="scientific">Terrabacter terrae</name>
    <dbReference type="NCBI Taxonomy" id="318434"/>
    <lineage>
        <taxon>Bacteria</taxon>
        <taxon>Bacillati</taxon>
        <taxon>Actinomycetota</taxon>
        <taxon>Actinomycetes</taxon>
        <taxon>Micrococcales</taxon>
        <taxon>Intrasporangiaceae</taxon>
        <taxon>Terrabacter</taxon>
    </lineage>
</organism>
<dbReference type="PROSITE" id="PS50943">
    <property type="entry name" value="HTH_CROC1"/>
    <property type="match status" value="1"/>
</dbReference>
<dbReference type="InterPro" id="IPR001387">
    <property type="entry name" value="Cro/C1-type_HTH"/>
</dbReference>
<evidence type="ECO:0000313" key="4">
    <source>
        <dbReference type="EMBL" id="GAA2031538.1"/>
    </source>
</evidence>
<gene>
    <name evidence="4" type="ORF">GCM10009740_21740</name>
</gene>
<dbReference type="InterPro" id="IPR010982">
    <property type="entry name" value="Lambda_DNA-bd_dom_sf"/>
</dbReference>
<feature type="region of interest" description="Disordered" evidence="2">
    <location>
        <begin position="121"/>
        <end position="182"/>
    </location>
</feature>
<dbReference type="CDD" id="cd00093">
    <property type="entry name" value="HTH_XRE"/>
    <property type="match status" value="1"/>
</dbReference>
<reference evidence="5" key="1">
    <citation type="journal article" date="2019" name="Int. J. Syst. Evol. Microbiol.">
        <title>The Global Catalogue of Microorganisms (GCM) 10K type strain sequencing project: providing services to taxonomists for standard genome sequencing and annotation.</title>
        <authorList>
            <consortium name="The Broad Institute Genomics Platform"/>
            <consortium name="The Broad Institute Genome Sequencing Center for Infectious Disease"/>
            <person name="Wu L."/>
            <person name="Ma J."/>
        </authorList>
    </citation>
    <scope>NUCLEOTIDE SEQUENCE [LARGE SCALE GENOMIC DNA]</scope>
    <source>
        <strain evidence="5">JCM 14283</strain>
    </source>
</reference>
<dbReference type="Gene3D" id="1.10.260.40">
    <property type="entry name" value="lambda repressor-like DNA-binding domains"/>
    <property type="match status" value="1"/>
</dbReference>
<dbReference type="RefSeq" id="WP_343991143.1">
    <property type="nucleotide sequence ID" value="NZ_BAAANB010000021.1"/>
</dbReference>
<keyword evidence="1" id="KW-0238">DNA-binding</keyword>
<dbReference type="PANTHER" id="PTHR46797:SF1">
    <property type="entry name" value="METHYLPHOSPHONATE SYNTHASE"/>
    <property type="match status" value="1"/>
</dbReference>
<dbReference type="Pfam" id="PF01381">
    <property type="entry name" value="HTH_3"/>
    <property type="match status" value="1"/>
</dbReference>
<protein>
    <recommendedName>
        <fullName evidence="3">HTH cro/C1-type domain-containing protein</fullName>
    </recommendedName>
</protein>
<feature type="compositionally biased region" description="Low complexity" evidence="2">
    <location>
        <begin position="121"/>
        <end position="146"/>
    </location>
</feature>
<comment type="caution">
    <text evidence="4">The sequence shown here is derived from an EMBL/GenBank/DDBJ whole genome shotgun (WGS) entry which is preliminary data.</text>
</comment>
<evidence type="ECO:0000313" key="5">
    <source>
        <dbReference type="Proteomes" id="UP001501285"/>
    </source>
</evidence>
<dbReference type="Proteomes" id="UP001501285">
    <property type="component" value="Unassembled WGS sequence"/>
</dbReference>
<keyword evidence="5" id="KW-1185">Reference proteome</keyword>
<dbReference type="InterPro" id="IPR050807">
    <property type="entry name" value="TransReg_Diox_bact_type"/>
</dbReference>
<sequence>MSKLPLPDLGAYLREQRESAQLSLRQLAEMAGVSNPYLSQIERGLKRPSAEILQQIAKGLQVSAESLYVRAGILDERVADGDPAAVPDVLSAIAADPVLTDRQRAVLVDIYVSFVGERTAAAVTSPSTEPATTATTDDTNADASSDTNHDDRPPAAAPAASRRRPSRRATAPATPELNEKEN</sequence>
<dbReference type="SMART" id="SM00530">
    <property type="entry name" value="HTH_XRE"/>
    <property type="match status" value="1"/>
</dbReference>
<evidence type="ECO:0000259" key="3">
    <source>
        <dbReference type="PROSITE" id="PS50943"/>
    </source>
</evidence>
<evidence type="ECO:0000256" key="2">
    <source>
        <dbReference type="SAM" id="MobiDB-lite"/>
    </source>
</evidence>
<name>A0ABP5FPQ2_9MICO</name>
<feature type="domain" description="HTH cro/C1-type" evidence="3">
    <location>
        <begin position="13"/>
        <end position="67"/>
    </location>
</feature>
<accession>A0ABP5FPQ2</accession>
<proteinExistence type="predicted"/>
<evidence type="ECO:0000256" key="1">
    <source>
        <dbReference type="ARBA" id="ARBA00023125"/>
    </source>
</evidence>
<dbReference type="EMBL" id="BAAANB010000021">
    <property type="protein sequence ID" value="GAA2031538.1"/>
    <property type="molecule type" value="Genomic_DNA"/>
</dbReference>